<accession>A0A6T7G023</accession>
<name>A0A6T7G023_9EUKA</name>
<evidence type="ECO:0000313" key="4">
    <source>
        <dbReference type="EMBL" id="CAD8608008.1"/>
    </source>
</evidence>
<protein>
    <recommendedName>
        <fullName evidence="3">Cyclin-like domain-containing protein</fullName>
    </recommendedName>
</protein>
<evidence type="ECO:0000313" key="5">
    <source>
        <dbReference type="EMBL" id="CAD8608009.1"/>
    </source>
</evidence>
<dbReference type="EMBL" id="HBEY01023899">
    <property type="protein sequence ID" value="CAD8608008.1"/>
    <property type="molecule type" value="Transcribed_RNA"/>
</dbReference>
<reference evidence="4" key="1">
    <citation type="submission" date="2021-01" db="EMBL/GenBank/DDBJ databases">
        <authorList>
            <person name="Corre E."/>
            <person name="Pelletier E."/>
            <person name="Niang G."/>
            <person name="Scheremetjew M."/>
            <person name="Finn R."/>
            <person name="Kale V."/>
            <person name="Holt S."/>
            <person name="Cochrane G."/>
            <person name="Meng A."/>
            <person name="Brown T."/>
            <person name="Cohen L."/>
        </authorList>
    </citation>
    <scope>NUCLEOTIDE SEQUENCE</scope>
    <source>
        <strain evidence="4">PLY182g</strain>
    </source>
</reference>
<dbReference type="InterPro" id="IPR039361">
    <property type="entry name" value="Cyclin"/>
</dbReference>
<evidence type="ECO:0000256" key="2">
    <source>
        <dbReference type="SAM" id="MobiDB-lite"/>
    </source>
</evidence>
<dbReference type="SMART" id="SM00385">
    <property type="entry name" value="CYCLIN"/>
    <property type="match status" value="1"/>
</dbReference>
<feature type="compositionally biased region" description="Low complexity" evidence="2">
    <location>
        <begin position="1"/>
        <end position="13"/>
    </location>
</feature>
<feature type="domain" description="Cyclin-like" evidence="3">
    <location>
        <begin position="80"/>
        <end position="166"/>
    </location>
</feature>
<dbReference type="InterPro" id="IPR013763">
    <property type="entry name" value="Cyclin-like_dom"/>
</dbReference>
<comment type="similarity">
    <text evidence="1">Belongs to the cyclin family.</text>
</comment>
<evidence type="ECO:0000256" key="1">
    <source>
        <dbReference type="RuleBase" id="RU000383"/>
    </source>
</evidence>
<evidence type="ECO:0000259" key="3">
    <source>
        <dbReference type="SMART" id="SM00385"/>
    </source>
</evidence>
<keyword evidence="1" id="KW-0195">Cyclin</keyword>
<proteinExistence type="inferred from homology"/>
<sequence>MSGTSLSGGASASDEAPQSLDSSGSKRKLAPIDTWMHNRHALVRQMVSTQRNMSGHFLLNLSIPANRRETIICHRTDAVDLIANTCERFALQPLTAGLALRYFDVFLEKRAFLPTDIYPLVGLSCVLVAAKMWDQSTPSLDQLIQANLALEVTLDDLRMSEIDLLQHLNWRLLLASPHSFLEVFITVFRLDDEPGFEVEKASFVIDMSCYVCESLLYPEPVIAAAAMLCSWSCSVRAQAMSKYLAPLADWCSALPSDILGCKEVLLLYYLKEFCLNNDDSGRENPHGRGLDKVDRAESPDSVMALWISDGTAATADTTELPAFDTPKIPAIECCPAPSVLTR</sequence>
<dbReference type="InterPro" id="IPR036915">
    <property type="entry name" value="Cyclin-like_sf"/>
</dbReference>
<dbReference type="InterPro" id="IPR006671">
    <property type="entry name" value="Cyclin_N"/>
</dbReference>
<dbReference type="PANTHER" id="PTHR10177">
    <property type="entry name" value="CYCLINS"/>
    <property type="match status" value="1"/>
</dbReference>
<gene>
    <name evidence="4" type="ORF">CPEL01642_LOCUS11385</name>
    <name evidence="5" type="ORF">CPEL01642_LOCUS11386</name>
</gene>
<dbReference type="EMBL" id="HBEY01023900">
    <property type="protein sequence ID" value="CAD8608009.1"/>
    <property type="molecule type" value="Transcribed_RNA"/>
</dbReference>
<dbReference type="Pfam" id="PF00134">
    <property type="entry name" value="Cyclin_N"/>
    <property type="match status" value="1"/>
</dbReference>
<feature type="region of interest" description="Disordered" evidence="2">
    <location>
        <begin position="1"/>
        <end position="26"/>
    </location>
</feature>
<dbReference type="SUPFAM" id="SSF47954">
    <property type="entry name" value="Cyclin-like"/>
    <property type="match status" value="1"/>
</dbReference>
<dbReference type="Gene3D" id="1.10.472.10">
    <property type="entry name" value="Cyclin-like"/>
    <property type="match status" value="2"/>
</dbReference>
<dbReference type="AlphaFoldDB" id="A0A6T7G023"/>
<organism evidence="4">
    <name type="scientific">Coccolithus braarudii</name>
    <dbReference type="NCBI Taxonomy" id="221442"/>
    <lineage>
        <taxon>Eukaryota</taxon>
        <taxon>Haptista</taxon>
        <taxon>Haptophyta</taxon>
        <taxon>Prymnesiophyceae</taxon>
        <taxon>Coccolithales</taxon>
        <taxon>Coccolithaceae</taxon>
        <taxon>Coccolithus</taxon>
    </lineage>
</organism>